<dbReference type="AlphaFoldDB" id="A0A0G1L4U6"/>
<protein>
    <submittedName>
        <fullName evidence="1">Uncharacterized protein</fullName>
    </submittedName>
</protein>
<dbReference type="EMBL" id="LCIT01000002">
    <property type="protein sequence ID" value="KKT63597.1"/>
    <property type="molecule type" value="Genomic_DNA"/>
</dbReference>
<reference evidence="1 2" key="1">
    <citation type="journal article" date="2015" name="Nature">
        <title>rRNA introns, odd ribosomes, and small enigmatic genomes across a large radiation of phyla.</title>
        <authorList>
            <person name="Brown C.T."/>
            <person name="Hug L.A."/>
            <person name="Thomas B.C."/>
            <person name="Sharon I."/>
            <person name="Castelle C.J."/>
            <person name="Singh A."/>
            <person name="Wilkins M.J."/>
            <person name="Williams K.H."/>
            <person name="Banfield J.F."/>
        </authorList>
    </citation>
    <scope>NUCLEOTIDE SEQUENCE [LARGE SCALE GENOMIC DNA]</scope>
</reference>
<evidence type="ECO:0000313" key="1">
    <source>
        <dbReference type="EMBL" id="KKT63597.1"/>
    </source>
</evidence>
<comment type="caution">
    <text evidence="1">The sequence shown here is derived from an EMBL/GenBank/DDBJ whole genome shotgun (WGS) entry which is preliminary data.</text>
</comment>
<evidence type="ECO:0000313" key="2">
    <source>
        <dbReference type="Proteomes" id="UP000033945"/>
    </source>
</evidence>
<gene>
    <name evidence="1" type="ORF">UW55_C0002G0062</name>
</gene>
<sequence length="57" mass="6579">MSKHGMSMDMGMSGNQYQHQRLIMTPRIRRLLNPQLVKARTALPKKGRVNRNKAPHP</sequence>
<name>A0A0G1L4U6_9BACT</name>
<organism evidence="1 2">
    <name type="scientific">Candidatus Giovannonibacteria bacterium GW2011_GWA2_44_26</name>
    <dbReference type="NCBI Taxonomy" id="1618648"/>
    <lineage>
        <taxon>Bacteria</taxon>
        <taxon>Candidatus Giovannoniibacteriota</taxon>
    </lineage>
</organism>
<dbReference type="Proteomes" id="UP000033945">
    <property type="component" value="Unassembled WGS sequence"/>
</dbReference>
<accession>A0A0G1L4U6</accession>
<proteinExistence type="predicted"/>